<accession>A0A1E3VST5</accession>
<protein>
    <submittedName>
        <fullName evidence="1">Uncharacterized protein</fullName>
    </submittedName>
</protein>
<dbReference type="EMBL" id="LPWF01000033">
    <property type="protein sequence ID" value="ODR96016.1"/>
    <property type="molecule type" value="Genomic_DNA"/>
</dbReference>
<evidence type="ECO:0000313" key="2">
    <source>
        <dbReference type="Proteomes" id="UP000094472"/>
    </source>
</evidence>
<keyword evidence="2" id="KW-1185">Reference proteome</keyword>
<dbReference type="Proteomes" id="UP000094472">
    <property type="component" value="Unassembled WGS sequence"/>
</dbReference>
<evidence type="ECO:0000313" key="1">
    <source>
        <dbReference type="EMBL" id="ODR96016.1"/>
    </source>
</evidence>
<sequence length="128" mass="13477">MQPLGVVVGTERLGRDVALAPASSKASRAAISALVMSGLAQPLGMVQRPMARVVISRTRGPLCVFTKGNAATCFMGVFIGQTGWLRGSVHAAASLRVHSDRARRNRLKCGRIATAIHVGEDVLPMSKA</sequence>
<proteinExistence type="predicted"/>
<gene>
    <name evidence="1" type="ORF">AUC69_01975</name>
</gene>
<dbReference type="AlphaFoldDB" id="A0A1E3VST5"/>
<organism evidence="1 2">
    <name type="scientific">Methyloceanibacter superfactus</name>
    <dbReference type="NCBI Taxonomy" id="1774969"/>
    <lineage>
        <taxon>Bacteria</taxon>
        <taxon>Pseudomonadati</taxon>
        <taxon>Pseudomonadota</taxon>
        <taxon>Alphaproteobacteria</taxon>
        <taxon>Hyphomicrobiales</taxon>
        <taxon>Hyphomicrobiaceae</taxon>
        <taxon>Methyloceanibacter</taxon>
    </lineage>
</organism>
<name>A0A1E3VST5_9HYPH</name>
<reference evidence="1 2" key="1">
    <citation type="journal article" date="2016" name="Environ. Microbiol.">
        <title>New Methyloceanibacter diversity from North Sea sediments includes methanotroph containing solely the soluble methane monooxygenase.</title>
        <authorList>
            <person name="Vekeman B."/>
            <person name="Kerckhof F.M."/>
            <person name="Cremers G."/>
            <person name="de Vos P."/>
            <person name="Vandamme P."/>
            <person name="Boon N."/>
            <person name="Op den Camp H.J."/>
            <person name="Heylen K."/>
        </authorList>
    </citation>
    <scope>NUCLEOTIDE SEQUENCE [LARGE SCALE GENOMIC DNA]</scope>
    <source>
        <strain evidence="1 2">R-67175</strain>
    </source>
</reference>
<comment type="caution">
    <text evidence="1">The sequence shown here is derived from an EMBL/GenBank/DDBJ whole genome shotgun (WGS) entry which is preliminary data.</text>
</comment>